<keyword evidence="2" id="KW-0614">Plasmid</keyword>
<protein>
    <recommendedName>
        <fullName evidence="1">mRNA interferase</fullName>
        <ecNumber evidence="1">3.1.-.-</ecNumber>
    </recommendedName>
</protein>
<dbReference type="GO" id="GO:0006402">
    <property type="term" value="P:mRNA catabolic process"/>
    <property type="evidence" value="ECO:0007669"/>
    <property type="project" value="TreeGrafter"/>
</dbReference>
<dbReference type="Pfam" id="PF02452">
    <property type="entry name" value="PemK_toxin"/>
    <property type="match status" value="1"/>
</dbReference>
<keyword evidence="3" id="KW-1185">Reference proteome</keyword>
<dbReference type="AlphaFoldDB" id="W0RRE1"/>
<dbReference type="InterPro" id="IPR003477">
    <property type="entry name" value="PemK-like"/>
</dbReference>
<organism evidence="2 3">
    <name type="scientific">Gemmatirosa kalamazoonensis</name>
    <dbReference type="NCBI Taxonomy" id="861299"/>
    <lineage>
        <taxon>Bacteria</taxon>
        <taxon>Pseudomonadati</taxon>
        <taxon>Gemmatimonadota</taxon>
        <taxon>Gemmatimonadia</taxon>
        <taxon>Gemmatimonadales</taxon>
        <taxon>Gemmatimonadaceae</taxon>
        <taxon>Gemmatirosa</taxon>
    </lineage>
</organism>
<dbReference type="GO" id="GO:0003677">
    <property type="term" value="F:DNA binding"/>
    <property type="evidence" value="ECO:0007669"/>
    <property type="project" value="InterPro"/>
</dbReference>
<sequence>MALKAVRHAADRGAVYLVELDPTRGSEIRKTRPCVVVSPDELNHHLRTVIVAPMTTAGQPYPWRVPCRFRNKAGTVAVDQLRTVDRERLVQRLGALPDATVLAVLERLTEFFAP</sequence>
<dbReference type="GO" id="GO:0004521">
    <property type="term" value="F:RNA endonuclease activity"/>
    <property type="evidence" value="ECO:0007669"/>
    <property type="project" value="TreeGrafter"/>
</dbReference>
<dbReference type="Gene3D" id="2.30.30.110">
    <property type="match status" value="1"/>
</dbReference>
<reference evidence="2 3" key="1">
    <citation type="journal article" date="2014" name="Genome Announc.">
        <title>Genome Sequence and Methylome of Soil Bacterium Gemmatirosa kalamazoonensis KBS708T, a Member of the Rarely Cultivated Gemmatimonadetes Phylum.</title>
        <authorList>
            <person name="Debruyn J.M."/>
            <person name="Radosevich M."/>
            <person name="Wommack K.E."/>
            <person name="Polson S.W."/>
            <person name="Hauser L.J."/>
            <person name="Fawaz M.N."/>
            <person name="Korlach J."/>
            <person name="Tsai Y.C."/>
        </authorList>
    </citation>
    <scope>NUCLEOTIDE SEQUENCE [LARGE SCALE GENOMIC DNA]</scope>
    <source>
        <strain evidence="2 3">KBS708</strain>
        <plasmid evidence="3">Plasmid 1</plasmid>
    </source>
</reference>
<dbReference type="InParanoid" id="W0RRE1"/>
<evidence type="ECO:0000313" key="2">
    <source>
        <dbReference type="EMBL" id="AHG92885.1"/>
    </source>
</evidence>
<accession>W0RRE1</accession>
<dbReference type="PIRSF" id="PIRSF033490">
    <property type="entry name" value="MazF"/>
    <property type="match status" value="1"/>
</dbReference>
<dbReference type="GO" id="GO:0016075">
    <property type="term" value="P:rRNA catabolic process"/>
    <property type="evidence" value="ECO:0007669"/>
    <property type="project" value="TreeGrafter"/>
</dbReference>
<dbReference type="Proteomes" id="UP000019151">
    <property type="component" value="Plasmid 1"/>
</dbReference>
<dbReference type="PANTHER" id="PTHR33988:SF2">
    <property type="entry name" value="ENDORIBONUCLEASE MAZF"/>
    <property type="match status" value="1"/>
</dbReference>
<keyword evidence="1" id="KW-0540">Nuclease</keyword>
<keyword evidence="1" id="KW-0378">Hydrolase</keyword>
<dbReference type="PATRIC" id="fig|861299.3.peg.5392"/>
<keyword evidence="1" id="KW-0255">Endonuclease</keyword>
<dbReference type="KEGG" id="gba:J421_5350"/>
<dbReference type="SUPFAM" id="SSF50118">
    <property type="entry name" value="Cell growth inhibitor/plasmid maintenance toxic component"/>
    <property type="match status" value="1"/>
</dbReference>
<dbReference type="GO" id="GO:0016787">
    <property type="term" value="F:hydrolase activity"/>
    <property type="evidence" value="ECO:0007669"/>
    <property type="project" value="UniProtKB-KW"/>
</dbReference>
<comment type="function">
    <text evidence="1">Toxic component of a type II toxin-antitoxin (TA) system.</text>
</comment>
<comment type="similarity">
    <text evidence="1">Belongs to the PemK/MazF family.</text>
</comment>
<name>W0RRE1_9BACT</name>
<dbReference type="PANTHER" id="PTHR33988">
    <property type="entry name" value="ENDORIBONUCLEASE MAZF-RELATED"/>
    <property type="match status" value="1"/>
</dbReference>
<evidence type="ECO:0000313" key="3">
    <source>
        <dbReference type="Proteomes" id="UP000019151"/>
    </source>
</evidence>
<proteinExistence type="inferred from homology"/>
<gene>
    <name evidence="2" type="ORF">J421_5350</name>
</gene>
<dbReference type="RefSeq" id="WP_236646345.1">
    <property type="nucleotide sequence ID" value="NZ_CP007129.1"/>
</dbReference>
<dbReference type="HOGENOM" id="CLU_121823_1_1_0"/>
<evidence type="ECO:0000256" key="1">
    <source>
        <dbReference type="PIRNR" id="PIRNR033490"/>
    </source>
</evidence>
<dbReference type="EC" id="3.1.-.-" evidence="1"/>
<geneLocation type="plasmid" evidence="2 3">
    <name>1</name>
</geneLocation>
<dbReference type="InterPro" id="IPR011067">
    <property type="entry name" value="Plasmid_toxin/cell-grow_inhib"/>
</dbReference>
<dbReference type="EMBL" id="CP007129">
    <property type="protein sequence ID" value="AHG92885.1"/>
    <property type="molecule type" value="Genomic_DNA"/>
</dbReference>